<evidence type="ECO:0000256" key="5">
    <source>
        <dbReference type="ARBA" id="ARBA00022801"/>
    </source>
</evidence>
<organism evidence="13 14">
    <name type="scientific">Actinophytocola xinjiangensis</name>
    <dbReference type="NCBI Taxonomy" id="485602"/>
    <lineage>
        <taxon>Bacteria</taxon>
        <taxon>Bacillati</taxon>
        <taxon>Actinomycetota</taxon>
        <taxon>Actinomycetes</taxon>
        <taxon>Pseudonocardiales</taxon>
        <taxon>Pseudonocardiaceae</taxon>
    </lineage>
</organism>
<dbReference type="Gene3D" id="2.60.40.10">
    <property type="entry name" value="Immunoglobulins"/>
    <property type="match status" value="1"/>
</dbReference>
<dbReference type="EC" id="3.2.1.1" evidence="3"/>
<feature type="active site" description="Charge relay system" evidence="8">
    <location>
        <position position="402"/>
    </location>
</feature>
<accession>A0A7Z0WT94</accession>
<evidence type="ECO:0000256" key="8">
    <source>
        <dbReference type="PROSITE-ProRule" id="PRU01240"/>
    </source>
</evidence>
<dbReference type="InterPro" id="IPR013784">
    <property type="entry name" value="Carb-bd-like_fold"/>
</dbReference>
<dbReference type="EMBL" id="MSIF01000001">
    <property type="protein sequence ID" value="OLF14387.1"/>
    <property type="molecule type" value="Genomic_DNA"/>
</dbReference>
<comment type="caution">
    <text evidence="13">The sequence shown here is derived from an EMBL/GenBank/DDBJ whole genome shotgun (WGS) entry which is preliminary data.</text>
</comment>
<evidence type="ECO:0000313" key="13">
    <source>
        <dbReference type="EMBL" id="OLF14387.1"/>
    </source>
</evidence>
<keyword evidence="10" id="KW-0732">Signal</keyword>
<dbReference type="Gene3D" id="2.60.40.1120">
    <property type="entry name" value="Carboxypeptidase-like, regulatory domain"/>
    <property type="match status" value="2"/>
</dbReference>
<feature type="domain" description="Peptidase S8/S53" evidence="11">
    <location>
        <begin position="174"/>
        <end position="458"/>
    </location>
</feature>
<gene>
    <name evidence="13" type="ORF">BLA60_04485</name>
</gene>
<evidence type="ECO:0000259" key="11">
    <source>
        <dbReference type="Pfam" id="PF00082"/>
    </source>
</evidence>
<evidence type="ECO:0000256" key="2">
    <source>
        <dbReference type="ARBA" id="ARBA00011073"/>
    </source>
</evidence>
<evidence type="ECO:0000313" key="14">
    <source>
        <dbReference type="Proteomes" id="UP000185696"/>
    </source>
</evidence>
<dbReference type="SUPFAM" id="SSF52743">
    <property type="entry name" value="Subtilisin-like"/>
    <property type="match status" value="1"/>
</dbReference>
<evidence type="ECO:0000256" key="7">
    <source>
        <dbReference type="ARBA" id="ARBA00030238"/>
    </source>
</evidence>
<dbReference type="Pfam" id="PF00082">
    <property type="entry name" value="Peptidase_S8"/>
    <property type="match status" value="1"/>
</dbReference>
<evidence type="ECO:0000256" key="9">
    <source>
        <dbReference type="SAM" id="MobiDB-lite"/>
    </source>
</evidence>
<dbReference type="PANTHER" id="PTHR43806:SF11">
    <property type="entry name" value="CEREVISIN-RELATED"/>
    <property type="match status" value="1"/>
</dbReference>
<comment type="similarity">
    <text evidence="2 8">Belongs to the peptidase S8 family.</text>
</comment>
<evidence type="ECO:0000256" key="4">
    <source>
        <dbReference type="ARBA" id="ARBA00022670"/>
    </source>
</evidence>
<dbReference type="InterPro" id="IPR023828">
    <property type="entry name" value="Peptidase_S8_Ser-AS"/>
</dbReference>
<dbReference type="PRINTS" id="PR00723">
    <property type="entry name" value="SUBTILISIN"/>
</dbReference>
<dbReference type="GO" id="GO:0004252">
    <property type="term" value="F:serine-type endopeptidase activity"/>
    <property type="evidence" value="ECO:0007669"/>
    <property type="project" value="UniProtKB-UniRule"/>
</dbReference>
<reference evidence="13 14" key="1">
    <citation type="submission" date="2016-12" db="EMBL/GenBank/DDBJ databases">
        <title>The draft genome sequence of Actinophytocola xinjiangensis.</title>
        <authorList>
            <person name="Wang W."/>
            <person name="Yuan L."/>
        </authorList>
    </citation>
    <scope>NUCLEOTIDE SEQUENCE [LARGE SCALE GENOMIC DNA]</scope>
    <source>
        <strain evidence="13 14">CGMCC 4.4663</strain>
    </source>
</reference>
<keyword evidence="5 8" id="KW-0378">Hydrolase</keyword>
<feature type="region of interest" description="Disordered" evidence="9">
    <location>
        <begin position="1295"/>
        <end position="1319"/>
    </location>
</feature>
<dbReference type="InterPro" id="IPR011635">
    <property type="entry name" value="CARDB"/>
</dbReference>
<dbReference type="GO" id="GO:0030246">
    <property type="term" value="F:carbohydrate binding"/>
    <property type="evidence" value="ECO:0007669"/>
    <property type="project" value="InterPro"/>
</dbReference>
<dbReference type="Gene3D" id="3.40.50.200">
    <property type="entry name" value="Peptidase S8/S53 domain"/>
    <property type="match status" value="1"/>
</dbReference>
<feature type="chain" id="PRO_5031141482" description="alpha-amylase" evidence="10">
    <location>
        <begin position="21"/>
        <end position="1319"/>
    </location>
</feature>
<evidence type="ECO:0000256" key="10">
    <source>
        <dbReference type="SAM" id="SignalP"/>
    </source>
</evidence>
<dbReference type="InterPro" id="IPR011047">
    <property type="entry name" value="Quinoprotein_ADH-like_sf"/>
</dbReference>
<feature type="compositionally biased region" description="Polar residues" evidence="9">
    <location>
        <begin position="1310"/>
        <end position="1319"/>
    </location>
</feature>
<dbReference type="InterPro" id="IPR050131">
    <property type="entry name" value="Peptidase_S8_subtilisin-like"/>
</dbReference>
<feature type="active site" description="Charge relay system" evidence="8">
    <location>
        <position position="183"/>
    </location>
</feature>
<keyword evidence="4 8" id="KW-0645">Protease</keyword>
<dbReference type="GO" id="GO:0006508">
    <property type="term" value="P:proteolysis"/>
    <property type="evidence" value="ECO:0007669"/>
    <property type="project" value="UniProtKB-KW"/>
</dbReference>
<dbReference type="PROSITE" id="PS51892">
    <property type="entry name" value="SUBTILASE"/>
    <property type="match status" value="1"/>
</dbReference>
<dbReference type="PANTHER" id="PTHR43806">
    <property type="entry name" value="PEPTIDASE S8"/>
    <property type="match status" value="1"/>
</dbReference>
<evidence type="ECO:0000256" key="6">
    <source>
        <dbReference type="ARBA" id="ARBA00022825"/>
    </source>
</evidence>
<dbReference type="Pfam" id="PF07705">
    <property type="entry name" value="CARDB"/>
    <property type="match status" value="1"/>
</dbReference>
<evidence type="ECO:0000259" key="12">
    <source>
        <dbReference type="Pfam" id="PF07705"/>
    </source>
</evidence>
<sequence>MSAGAVAVLAAVLPATPATAQETEQRDVPVAPAVASTLADEARTDFWVVFDEAADLAGADEITDWAERGRHVYDTLVRTARDSQRDLVADLTERGADVEPFWIANRVLVRDGDRPTLDAVLAQDGVAEIQADEPVALPVPVRATERADVRAGAVEWGIDNIRADRVWSELGVRGEGVVVGNIDSGVQFTHPALVAQYRGNRGDGTFDHDYQWWDPSQVCAAAEPCDNSGHGTHTMGTMVGADGADNRIGVAPGARWIAAKGCEGQTCSLNALLSAGQFMLAPTDLAGQNPRPELRPHVVNNSWGGAGGSDFYDAMVNAWSAAGMFPVFSNGNEGPACGSAGSPGDASSSYGVGAYDSANTIARFSSRGPGRDNEIKPNLSAPGVAVRSAVPGDGYESYNGTSMAAPHVAGTVALLWSAAEDLVGELPATRAALDATAIDTEDLSCGGTPENNNVYGQGRLDALGATLRVAGTAGIGGQVTDAASGTPVADAQVRVLDGDVPVAIGSGADGRYRINLLPGTYDVEVTRFGFERLTLSDVVVRDAAIAEVDAGLTRLPTGTITGRVTLDKGGLGVPGATIKAGTVPLTTTGADGTFLVAAPVGTYEVSAAHEMFPGEAPSTVVVERDGSVTEDFVLRCGEKCELQHLWTTRYDGTAGASDVPSDMVLSPDGDTMYVTGESPGAGTGVDMVTIAYDTATGARQWETRHDGSANGADKGNVIGVSADGETLYVAGSTTLAGTTKSAYALVAYDAGTGAQRWTASYDGPGTDEDSALGLAISPDGSAVYVTGYSDDVWRDYATIAYRATTGDRLWVARYDGPGALTDTAMAVRVAPDGATVHVTGYSRPASGVSNDFDYATISYRADTGEQLWVARYSGPRAGGSDSAQDLRVSPDSSTVVVTGHSPGANGIDYATVAYDRDTGEELWVARYDGPGRGADYAFGLDLAPDGSTVYVTGRSEGVVDDDYATIAYDTATGEQRWLRRYDGPAAGSDIANAVAVSPDGSAVFVTGHSTGVGTDNDIGTVAYAAADGAELWQARYNGPRDSFDSGRALQVSEDSARVYVTGFSFGVGTNRDYATIGYEAKAQVRRPVFVPWGLRVRPDLATTTDRVTVRANVTNVGTAPGDHDATLTVDGKVLDTTTVTLAPARTTQVDWTTRLDQPGHHRLAVGQASTPLRVVRCDRTVTGTHPGGLTVTTGVTCLSPDAIVHGGVTVGPGAGLVTSGAVVNGRLTAVDASVVLLRDTRLAGRITVTGADGLVLSGNRIAGDVTLRDNITGDSTFVVSGNSIAGTLSCAGNAPVPSDQDERNEVAGRTTGQCASLRR</sequence>
<proteinExistence type="inferred from homology"/>
<dbReference type="SUPFAM" id="SSF49464">
    <property type="entry name" value="Carboxypeptidase regulatory domain-like"/>
    <property type="match status" value="1"/>
</dbReference>
<dbReference type="GO" id="GO:0005975">
    <property type="term" value="P:carbohydrate metabolic process"/>
    <property type="evidence" value="ECO:0007669"/>
    <property type="project" value="UniProtKB-ARBA"/>
</dbReference>
<dbReference type="Pfam" id="PF13620">
    <property type="entry name" value="CarboxypepD_reg"/>
    <property type="match status" value="1"/>
</dbReference>
<dbReference type="InterPro" id="IPR008969">
    <property type="entry name" value="CarboxyPept-like_regulatory"/>
</dbReference>
<comment type="catalytic activity">
    <reaction evidence="1">
        <text>Endohydrolysis of (1-&gt;4)-alpha-D-glucosidic linkages in polysaccharides containing three or more (1-&gt;4)-alpha-linked D-glucose units.</text>
        <dbReference type="EC" id="3.2.1.1"/>
    </reaction>
</comment>
<dbReference type="GO" id="GO:0004556">
    <property type="term" value="F:alpha-amylase activity"/>
    <property type="evidence" value="ECO:0007669"/>
    <property type="project" value="UniProtKB-EC"/>
</dbReference>
<protein>
    <recommendedName>
        <fullName evidence="3">alpha-amylase</fullName>
        <ecNumber evidence="3">3.2.1.1</ecNumber>
    </recommendedName>
    <alternativeName>
        <fullName evidence="7">1,4-alpha-D-glucan glucanohydrolase</fullName>
    </alternativeName>
</protein>
<dbReference type="InterPro" id="IPR036852">
    <property type="entry name" value="Peptidase_S8/S53_dom_sf"/>
</dbReference>
<name>A0A7Z0WT94_9PSEU</name>
<feature type="active site" description="Charge relay system" evidence="8">
    <location>
        <position position="230"/>
    </location>
</feature>
<feature type="signal peptide" evidence="10">
    <location>
        <begin position="1"/>
        <end position="20"/>
    </location>
</feature>
<dbReference type="InterPro" id="IPR013783">
    <property type="entry name" value="Ig-like_fold"/>
</dbReference>
<keyword evidence="14" id="KW-1185">Reference proteome</keyword>
<keyword evidence="6 8" id="KW-0720">Serine protease</keyword>
<feature type="domain" description="CARDB" evidence="12">
    <location>
        <begin position="1095"/>
        <end position="1165"/>
    </location>
</feature>
<dbReference type="PROSITE" id="PS00138">
    <property type="entry name" value="SUBTILASE_SER"/>
    <property type="match status" value="1"/>
</dbReference>
<dbReference type="InterPro" id="IPR000209">
    <property type="entry name" value="Peptidase_S8/S53_dom"/>
</dbReference>
<dbReference type="Proteomes" id="UP000185696">
    <property type="component" value="Unassembled WGS sequence"/>
</dbReference>
<dbReference type="SUPFAM" id="SSF50998">
    <property type="entry name" value="Quinoprotein alcohol dehydrogenase-like"/>
    <property type="match status" value="2"/>
</dbReference>
<dbReference type="InterPro" id="IPR015943">
    <property type="entry name" value="WD40/YVTN_repeat-like_dom_sf"/>
</dbReference>
<evidence type="ECO:0000256" key="3">
    <source>
        <dbReference type="ARBA" id="ARBA00012595"/>
    </source>
</evidence>
<dbReference type="Gene3D" id="2.130.10.10">
    <property type="entry name" value="YVTN repeat-like/Quinoprotein amine dehydrogenase"/>
    <property type="match status" value="1"/>
</dbReference>
<dbReference type="SUPFAM" id="SSF49452">
    <property type="entry name" value="Starch-binding domain-like"/>
    <property type="match status" value="1"/>
</dbReference>
<dbReference type="InterPro" id="IPR015500">
    <property type="entry name" value="Peptidase_S8_subtilisin-rel"/>
</dbReference>
<evidence type="ECO:0000256" key="1">
    <source>
        <dbReference type="ARBA" id="ARBA00000548"/>
    </source>
</evidence>